<evidence type="ECO:0000313" key="2">
    <source>
        <dbReference type="Proteomes" id="UP000601435"/>
    </source>
</evidence>
<sequence>VDQVPGQQLGCWACRCQTKAPQERDWSPMWRAKVEELSLRGMTLRSLMSFYQETLLPMPGWNYAPSDHKTRDVVRRAIIPLTSREESAYAVSALNRDGPQRAQVMVTHNWGNCFKDLLAAIISDAVQESSFTLSANLLDEDCAFVCEILAQSGRLDDTYWICAFAVNQHICICHKNPYDRDPLTNELHPVCSCSSVNLVDPDGRSTASEVNKFDDMMHHLVEAGGCRQVIAVDQSLDLFQRAWCVAEIAEAKRLQMSQALKVTSKATILQRAQTLANLDISSMRAASDADKQLILDKITRSMSIEQFNAELRSLIFDRKSGLLASWHAMDSAEQLAEVGRLVRWGLADAGTGKVWKAWEAQE</sequence>
<name>A0A813BJ08_9DINO</name>
<reference evidence="1" key="1">
    <citation type="submission" date="2021-02" db="EMBL/GenBank/DDBJ databases">
        <authorList>
            <person name="Dougan E. K."/>
            <person name="Rhodes N."/>
            <person name="Thang M."/>
            <person name="Chan C."/>
        </authorList>
    </citation>
    <scope>NUCLEOTIDE SEQUENCE</scope>
</reference>
<comment type="caution">
    <text evidence="1">The sequence shown here is derived from an EMBL/GenBank/DDBJ whole genome shotgun (WGS) entry which is preliminary data.</text>
</comment>
<dbReference type="AlphaFoldDB" id="A0A813BJ08"/>
<organism evidence="1 2">
    <name type="scientific">Symbiodinium necroappetens</name>
    <dbReference type="NCBI Taxonomy" id="1628268"/>
    <lineage>
        <taxon>Eukaryota</taxon>
        <taxon>Sar</taxon>
        <taxon>Alveolata</taxon>
        <taxon>Dinophyceae</taxon>
        <taxon>Suessiales</taxon>
        <taxon>Symbiodiniaceae</taxon>
        <taxon>Symbiodinium</taxon>
    </lineage>
</organism>
<feature type="non-terminal residue" evidence="1">
    <location>
        <position position="1"/>
    </location>
</feature>
<dbReference type="OrthoDB" id="435692at2759"/>
<gene>
    <name evidence="1" type="ORF">SNEC2469_LOCUS30760</name>
</gene>
<dbReference type="Proteomes" id="UP000601435">
    <property type="component" value="Unassembled WGS sequence"/>
</dbReference>
<evidence type="ECO:0000313" key="1">
    <source>
        <dbReference type="EMBL" id="CAE7907179.1"/>
    </source>
</evidence>
<dbReference type="EMBL" id="CAJNJA010072534">
    <property type="protein sequence ID" value="CAE7907179.1"/>
    <property type="molecule type" value="Genomic_DNA"/>
</dbReference>
<keyword evidence="2" id="KW-1185">Reference proteome</keyword>
<proteinExistence type="predicted"/>
<accession>A0A813BJ08</accession>
<protein>
    <submittedName>
        <fullName evidence="1">Uncharacterized protein</fullName>
    </submittedName>
</protein>